<dbReference type="SUPFAM" id="SSF49562">
    <property type="entry name" value="C2 domain (Calcium/lipid-binding domain, CaLB)"/>
    <property type="match status" value="1"/>
</dbReference>
<feature type="region of interest" description="Disordered" evidence="1">
    <location>
        <begin position="284"/>
        <end position="338"/>
    </location>
</feature>
<evidence type="ECO:0000313" key="3">
    <source>
        <dbReference type="EMBL" id="KAG6473571.1"/>
    </source>
</evidence>
<dbReference type="SUPFAM" id="SSF52799">
    <property type="entry name" value="(Phosphotyrosine protein) phosphatases II"/>
    <property type="match status" value="1"/>
</dbReference>
<dbReference type="SMART" id="SM00239">
    <property type="entry name" value="C2"/>
    <property type="match status" value="1"/>
</dbReference>
<evidence type="ECO:0000313" key="4">
    <source>
        <dbReference type="Proteomes" id="UP000734854"/>
    </source>
</evidence>
<feature type="compositionally biased region" description="Basic and acidic residues" evidence="1">
    <location>
        <begin position="753"/>
        <end position="769"/>
    </location>
</feature>
<comment type="caution">
    <text evidence="3">The sequence shown here is derived from an EMBL/GenBank/DDBJ whole genome shotgun (WGS) entry which is preliminary data.</text>
</comment>
<dbReference type="PANTHER" id="PTHR31208">
    <property type="entry name" value="EXPRESSED PROTEIN"/>
    <property type="match status" value="1"/>
</dbReference>
<dbReference type="EMBL" id="JACMSC010000019">
    <property type="protein sequence ID" value="KAG6473571.1"/>
    <property type="molecule type" value="Genomic_DNA"/>
</dbReference>
<dbReference type="Pfam" id="PF00168">
    <property type="entry name" value="C2"/>
    <property type="match status" value="1"/>
</dbReference>
<dbReference type="InterPro" id="IPR035892">
    <property type="entry name" value="C2_domain_sf"/>
</dbReference>
<dbReference type="InterPro" id="IPR000008">
    <property type="entry name" value="C2_dom"/>
</dbReference>
<feature type="compositionally biased region" description="Basic and acidic residues" evidence="1">
    <location>
        <begin position="781"/>
        <end position="805"/>
    </location>
</feature>
<sequence>MESFQAVPPTISSTAAAANGGGEKSTAVPVLETSNSFSDEFNPQDFIGFLEVFVHQARDIHNICIYHKQDVFAKLCLTSNPDVTVATQTINGGGRNPVFNQNLRLNVKNVDCSMKCEIWMLSKAKNYLEDQLLGFALVPLSDVLIANGKLVQEFSLSSTDLFHSPAGFVQLSISYVGTSPEVVAIPASLKSLIVDTTLPDAEPDDSIPCDYEKIEFPDLKVHNENQLMVSEYYGIPCSDMETQCSDSFVTGENDDCPDEEAGVLIVESFSTVNCHDSVGNLKHDTPVSSFSTTESTAVAPAASQSTSDPLSSTASPSPKVKSSESMEGEADSSRAPSDDALFKPIIKIDVPVQPVVQQDFVDIYMKSMQQFTESLAKLKLPMDIDNSSTASEDGNSIHTAENGNSASEKTLSTPKSNGSRNGDWISINGLLCICGSKRKRLKFYRATQLLILKYIACQWMGLLLFVYRKRSSQIAAASSCSLLAILMTLETCGSTAGHGVVTPWTSGLLTNGLLSSLYLQAFPIRSLLSLNLSASSPIKPAADIRSVKFRDGPYARLLRRDPMGALGYSISAPSLINIVVSTDGCPYEIGMVAAMRNGEVLGSQTVLKSDHCSGCQNLSLHERVDAAPNFRHVTGFPVYGVANPTVDGIQAMIQQIRSNGGYSVFWHNMREEPVIYINGEPFVLLEAESSGGLRLLTTVAIVGDLLEKGLEASGWLEMEKEGKEETVVAGLMEERREEEEKEEEGAWRPKFRSAMERKTRQHAARERHSSRPAADESTPPGRERRGEQGRGRTGGKERWERRLQEEIGVLE</sequence>
<evidence type="ECO:0000256" key="1">
    <source>
        <dbReference type="SAM" id="MobiDB-lite"/>
    </source>
</evidence>
<reference evidence="3 4" key="1">
    <citation type="submission" date="2020-08" db="EMBL/GenBank/DDBJ databases">
        <title>Plant Genome Project.</title>
        <authorList>
            <person name="Zhang R.-G."/>
        </authorList>
    </citation>
    <scope>NUCLEOTIDE SEQUENCE [LARGE SCALE GENOMIC DNA]</scope>
    <source>
        <tissue evidence="3">Rhizome</tissue>
    </source>
</reference>
<dbReference type="InterPro" id="IPR029021">
    <property type="entry name" value="Prot-tyrosine_phosphatase-like"/>
</dbReference>
<dbReference type="Gene3D" id="3.90.190.10">
    <property type="entry name" value="Protein tyrosine phosphatase superfamily"/>
    <property type="match status" value="1"/>
</dbReference>
<organism evidence="3 4">
    <name type="scientific">Zingiber officinale</name>
    <name type="common">Ginger</name>
    <name type="synonym">Amomum zingiber</name>
    <dbReference type="NCBI Taxonomy" id="94328"/>
    <lineage>
        <taxon>Eukaryota</taxon>
        <taxon>Viridiplantae</taxon>
        <taxon>Streptophyta</taxon>
        <taxon>Embryophyta</taxon>
        <taxon>Tracheophyta</taxon>
        <taxon>Spermatophyta</taxon>
        <taxon>Magnoliopsida</taxon>
        <taxon>Liliopsida</taxon>
        <taxon>Zingiberales</taxon>
        <taxon>Zingiberaceae</taxon>
        <taxon>Zingiber</taxon>
    </lineage>
</organism>
<dbReference type="CDD" id="cd00030">
    <property type="entry name" value="C2"/>
    <property type="match status" value="1"/>
</dbReference>
<feature type="region of interest" description="Disordered" evidence="1">
    <location>
        <begin position="387"/>
        <end position="418"/>
    </location>
</feature>
<evidence type="ECO:0000259" key="2">
    <source>
        <dbReference type="PROSITE" id="PS50004"/>
    </source>
</evidence>
<keyword evidence="4" id="KW-1185">Reference proteome</keyword>
<dbReference type="AlphaFoldDB" id="A0A8J5CFS7"/>
<protein>
    <recommendedName>
        <fullName evidence="2">C2 domain-containing protein</fullName>
    </recommendedName>
</protein>
<accession>A0A8J5CFS7</accession>
<dbReference type="Gene3D" id="2.60.40.150">
    <property type="entry name" value="C2 domain"/>
    <property type="match status" value="1"/>
</dbReference>
<proteinExistence type="predicted"/>
<feature type="domain" description="C2" evidence="2">
    <location>
        <begin position="31"/>
        <end position="154"/>
    </location>
</feature>
<dbReference type="Proteomes" id="UP000734854">
    <property type="component" value="Unassembled WGS sequence"/>
</dbReference>
<dbReference type="PROSITE" id="PS50004">
    <property type="entry name" value="C2"/>
    <property type="match status" value="1"/>
</dbReference>
<gene>
    <name evidence="3" type="ORF">ZIOFF_067488</name>
</gene>
<name>A0A8J5CFS7_ZINOF</name>
<feature type="compositionally biased region" description="Polar residues" evidence="1">
    <location>
        <begin position="286"/>
        <end position="316"/>
    </location>
</feature>
<dbReference type="PANTHER" id="PTHR31208:SF2">
    <property type="entry name" value="DOMAIN-CONTAINING PROTEIN, PUTATIVE, EXPRESSED-RELATED"/>
    <property type="match status" value="1"/>
</dbReference>
<feature type="region of interest" description="Disordered" evidence="1">
    <location>
        <begin position="730"/>
        <end position="811"/>
    </location>
</feature>